<dbReference type="PROSITE" id="PS50893">
    <property type="entry name" value="ABC_TRANSPORTER_2"/>
    <property type="match status" value="2"/>
</dbReference>
<dbReference type="InterPro" id="IPR027417">
    <property type="entry name" value="P-loop_NTPase"/>
</dbReference>
<dbReference type="RefSeq" id="WP_379596796.1">
    <property type="nucleotide sequence ID" value="NZ_JBHRTN010000010.1"/>
</dbReference>
<dbReference type="Proteomes" id="UP001595593">
    <property type="component" value="Unassembled WGS sequence"/>
</dbReference>
<dbReference type="InterPro" id="IPR003593">
    <property type="entry name" value="AAA+_ATPase"/>
</dbReference>
<name>A0ABV7G2S4_9PROT</name>
<keyword evidence="6" id="KW-1185">Reference proteome</keyword>
<feature type="domain" description="ABC transporter" evidence="4">
    <location>
        <begin position="7"/>
        <end position="217"/>
    </location>
</feature>
<evidence type="ECO:0000256" key="1">
    <source>
        <dbReference type="ARBA" id="ARBA00022741"/>
    </source>
</evidence>
<dbReference type="PROSITE" id="PS00211">
    <property type="entry name" value="ABC_TRANSPORTER_1"/>
    <property type="match status" value="1"/>
</dbReference>
<protein>
    <submittedName>
        <fullName evidence="5">ABC-F family ATP-binding cassette domain-containing protein</fullName>
    </submittedName>
</protein>
<dbReference type="EMBL" id="JBHRTN010000010">
    <property type="protein sequence ID" value="MFC3125843.1"/>
    <property type="molecule type" value="Genomic_DNA"/>
</dbReference>
<dbReference type="InterPro" id="IPR037118">
    <property type="entry name" value="Val-tRNA_synth_C_sf"/>
</dbReference>
<dbReference type="Gene3D" id="1.10.287.380">
    <property type="entry name" value="Valyl-tRNA synthetase, C-terminal domain"/>
    <property type="match status" value="1"/>
</dbReference>
<keyword evidence="2 5" id="KW-0067">ATP-binding</keyword>
<dbReference type="InterPro" id="IPR017871">
    <property type="entry name" value="ABC_transporter-like_CS"/>
</dbReference>
<dbReference type="InterPro" id="IPR051309">
    <property type="entry name" value="ABCF_ATPase"/>
</dbReference>
<organism evidence="5 6">
    <name type="scientific">Teichococcus globiformis</name>
    <dbReference type="NCBI Taxonomy" id="2307229"/>
    <lineage>
        <taxon>Bacteria</taxon>
        <taxon>Pseudomonadati</taxon>
        <taxon>Pseudomonadota</taxon>
        <taxon>Alphaproteobacteria</taxon>
        <taxon>Acetobacterales</taxon>
        <taxon>Roseomonadaceae</taxon>
        <taxon>Roseomonas</taxon>
    </lineage>
</organism>
<dbReference type="InterPro" id="IPR032524">
    <property type="entry name" value="ABC_tran_C"/>
</dbReference>
<dbReference type="SMART" id="SM00382">
    <property type="entry name" value="AAA"/>
    <property type="match status" value="2"/>
</dbReference>
<dbReference type="Gene3D" id="3.40.50.300">
    <property type="entry name" value="P-loop containing nucleotide triphosphate hydrolases"/>
    <property type="match status" value="2"/>
</dbReference>
<reference evidence="6" key="1">
    <citation type="journal article" date="2019" name="Int. J. Syst. Evol. Microbiol.">
        <title>The Global Catalogue of Microorganisms (GCM) 10K type strain sequencing project: providing services to taxonomists for standard genome sequencing and annotation.</title>
        <authorList>
            <consortium name="The Broad Institute Genomics Platform"/>
            <consortium name="The Broad Institute Genome Sequencing Center for Infectious Disease"/>
            <person name="Wu L."/>
            <person name="Ma J."/>
        </authorList>
    </citation>
    <scope>NUCLEOTIDE SEQUENCE [LARGE SCALE GENOMIC DNA]</scope>
    <source>
        <strain evidence="6">KCTC 52094</strain>
    </source>
</reference>
<evidence type="ECO:0000256" key="3">
    <source>
        <dbReference type="SAM" id="MobiDB-lite"/>
    </source>
</evidence>
<dbReference type="InterPro" id="IPR003439">
    <property type="entry name" value="ABC_transporter-like_ATP-bd"/>
</dbReference>
<comment type="caution">
    <text evidence="5">The sequence shown here is derived from an EMBL/GenBank/DDBJ whole genome shotgun (WGS) entry which is preliminary data.</text>
</comment>
<evidence type="ECO:0000313" key="5">
    <source>
        <dbReference type="EMBL" id="MFC3125843.1"/>
    </source>
</evidence>
<gene>
    <name evidence="5" type="ORF">ACFOD4_12295</name>
</gene>
<accession>A0ABV7G2S4</accession>
<dbReference type="Pfam" id="PF00005">
    <property type="entry name" value="ABC_tran"/>
    <property type="match status" value="2"/>
</dbReference>
<feature type="domain" description="ABC transporter" evidence="4">
    <location>
        <begin position="284"/>
        <end position="502"/>
    </location>
</feature>
<dbReference type="Pfam" id="PF16326">
    <property type="entry name" value="ABC_tran_CTD"/>
    <property type="match status" value="1"/>
</dbReference>
<feature type="region of interest" description="Disordered" evidence="3">
    <location>
        <begin position="502"/>
        <end position="523"/>
    </location>
</feature>
<sequence length="606" mass="67154">MASPPLLLLQDTRIGFGTTPLLNGAALSVGQGERLALIGRNGSGKSTLLKIAAGLVQPDGGSRFLQPGATLRYLEQEPDLQAFSRVIDYVEAGLAPGDDPYRARHLLEQLGLSGEEKPASLSGGEARRAALVRALAPSPDILLLDEPTNHLDLPAIEWLENELGSMRSALVLISHDRRFLEATTREMVWLDRSQTRRLSRGFSHFEAWRDEVLEQEESEAHKLDRRINREEDWMRYGVTARRKRNVRRVGELADLRKQRRERLGAQGGPRMAVSESEASGTLVIEALNIGKSFGDRTILRNFSTRVIRGDRVGIIGPNGAGKTTLLSLLTGLSAPDTGEVRMGSRLNLVSLDQRREELSSATSLADALTGGRGDQVWIAGQPRHVIGYMKDFLFLPEQARTPVSALSGGERGRLLLARAFATPSNFLVLDEPTNDLDLETLDLLQELVADYAGTVIVVSHDRDFIDRVCTHVIAWEGEGKWQEYAGGYSDMVSQRGFGIEGRKEAAGRQAPPRSLRGSSLGNEVAPPRAKMTFKDQHEWQILPASIHKLEAEIAKLQEILADPGLFSRDRRRFDKATELLTRNQALLEEAEHRWLELELLRDSTES</sequence>
<evidence type="ECO:0000259" key="4">
    <source>
        <dbReference type="PROSITE" id="PS50893"/>
    </source>
</evidence>
<evidence type="ECO:0000313" key="6">
    <source>
        <dbReference type="Proteomes" id="UP001595593"/>
    </source>
</evidence>
<dbReference type="CDD" id="cd03221">
    <property type="entry name" value="ABCF_EF-3"/>
    <property type="match status" value="2"/>
</dbReference>
<dbReference type="PANTHER" id="PTHR42855:SF1">
    <property type="entry name" value="ABC TRANSPORTER DOMAIN-CONTAINING PROTEIN"/>
    <property type="match status" value="1"/>
</dbReference>
<evidence type="ECO:0000256" key="2">
    <source>
        <dbReference type="ARBA" id="ARBA00022840"/>
    </source>
</evidence>
<keyword evidence="1" id="KW-0547">Nucleotide-binding</keyword>
<dbReference type="GO" id="GO:0005524">
    <property type="term" value="F:ATP binding"/>
    <property type="evidence" value="ECO:0007669"/>
    <property type="project" value="UniProtKB-KW"/>
</dbReference>
<dbReference type="SUPFAM" id="SSF52540">
    <property type="entry name" value="P-loop containing nucleoside triphosphate hydrolases"/>
    <property type="match status" value="2"/>
</dbReference>
<dbReference type="PANTHER" id="PTHR42855">
    <property type="entry name" value="ABC TRANSPORTER ATP-BINDING SUBUNIT"/>
    <property type="match status" value="1"/>
</dbReference>
<proteinExistence type="predicted"/>